<evidence type="ECO:0000313" key="5">
    <source>
        <dbReference type="Proteomes" id="UP001212152"/>
    </source>
</evidence>
<dbReference type="GO" id="GO:0000271">
    <property type="term" value="P:polysaccharide biosynthetic process"/>
    <property type="evidence" value="ECO:0007669"/>
    <property type="project" value="TreeGrafter"/>
</dbReference>
<feature type="region of interest" description="Disordered" evidence="1">
    <location>
        <begin position="627"/>
        <end position="653"/>
    </location>
</feature>
<feature type="transmembrane region" description="Helical" evidence="2">
    <location>
        <begin position="101"/>
        <end position="121"/>
    </location>
</feature>
<feature type="transmembrane region" description="Helical" evidence="2">
    <location>
        <begin position="58"/>
        <end position="81"/>
    </location>
</feature>
<evidence type="ECO:0000313" key="4">
    <source>
        <dbReference type="EMBL" id="KAJ3183059.1"/>
    </source>
</evidence>
<feature type="transmembrane region" description="Helical" evidence="2">
    <location>
        <begin position="406"/>
        <end position="426"/>
    </location>
</feature>
<evidence type="ECO:0000256" key="2">
    <source>
        <dbReference type="SAM" id="Phobius"/>
    </source>
</evidence>
<name>A0AAD5TQ09_9FUNG</name>
<dbReference type="InterPro" id="IPR050879">
    <property type="entry name" value="Acyltransferase_3"/>
</dbReference>
<dbReference type="AlphaFoldDB" id="A0AAD5TQ09"/>
<feature type="transmembrane region" description="Helical" evidence="2">
    <location>
        <begin position="433"/>
        <end position="451"/>
    </location>
</feature>
<feature type="compositionally biased region" description="Polar residues" evidence="1">
    <location>
        <begin position="639"/>
        <end position="648"/>
    </location>
</feature>
<dbReference type="Proteomes" id="UP001212152">
    <property type="component" value="Unassembled WGS sequence"/>
</dbReference>
<dbReference type="PANTHER" id="PTHR23028">
    <property type="entry name" value="ACETYLTRANSFERASE"/>
    <property type="match status" value="1"/>
</dbReference>
<dbReference type="PANTHER" id="PTHR23028:SF53">
    <property type="entry name" value="ACYL_TRANSF_3 DOMAIN-CONTAINING PROTEIN"/>
    <property type="match status" value="1"/>
</dbReference>
<keyword evidence="2" id="KW-0812">Transmembrane</keyword>
<comment type="caution">
    <text evidence="4">The sequence shown here is derived from an EMBL/GenBank/DDBJ whole genome shotgun (WGS) entry which is preliminary data.</text>
</comment>
<evidence type="ECO:0000259" key="3">
    <source>
        <dbReference type="Pfam" id="PF01757"/>
    </source>
</evidence>
<protein>
    <recommendedName>
        <fullName evidence="3">Acyltransferase 3 domain-containing protein</fullName>
    </recommendedName>
</protein>
<feature type="domain" description="Acyltransferase 3" evidence="3">
    <location>
        <begin position="63"/>
        <end position="485"/>
    </location>
</feature>
<feature type="transmembrane region" description="Helical" evidence="2">
    <location>
        <begin position="321"/>
        <end position="342"/>
    </location>
</feature>
<reference evidence="4" key="1">
    <citation type="submission" date="2020-05" db="EMBL/GenBank/DDBJ databases">
        <title>Phylogenomic resolution of chytrid fungi.</title>
        <authorList>
            <person name="Stajich J.E."/>
            <person name="Amses K."/>
            <person name="Simmons R."/>
            <person name="Seto K."/>
            <person name="Myers J."/>
            <person name="Bonds A."/>
            <person name="Quandt C.A."/>
            <person name="Barry K."/>
            <person name="Liu P."/>
            <person name="Grigoriev I."/>
            <person name="Longcore J.E."/>
            <person name="James T.Y."/>
        </authorList>
    </citation>
    <scope>NUCLEOTIDE SEQUENCE</scope>
    <source>
        <strain evidence="4">JEL0379</strain>
    </source>
</reference>
<feature type="region of interest" description="Disordered" evidence="1">
    <location>
        <begin position="679"/>
        <end position="707"/>
    </location>
</feature>
<feature type="transmembrane region" description="Helical" evidence="2">
    <location>
        <begin position="471"/>
        <end position="489"/>
    </location>
</feature>
<keyword evidence="2" id="KW-0472">Membrane</keyword>
<accession>A0AAD5TQ09</accession>
<feature type="transmembrane region" description="Helical" evidence="2">
    <location>
        <begin position="285"/>
        <end position="309"/>
    </location>
</feature>
<feature type="transmembrane region" description="Helical" evidence="2">
    <location>
        <begin position="362"/>
        <end position="386"/>
    </location>
</feature>
<proteinExistence type="predicted"/>
<organism evidence="4 5">
    <name type="scientific">Geranomyces variabilis</name>
    <dbReference type="NCBI Taxonomy" id="109894"/>
    <lineage>
        <taxon>Eukaryota</taxon>
        <taxon>Fungi</taxon>
        <taxon>Fungi incertae sedis</taxon>
        <taxon>Chytridiomycota</taxon>
        <taxon>Chytridiomycota incertae sedis</taxon>
        <taxon>Chytridiomycetes</taxon>
        <taxon>Spizellomycetales</taxon>
        <taxon>Powellomycetaceae</taxon>
        <taxon>Geranomyces</taxon>
    </lineage>
</organism>
<evidence type="ECO:0000256" key="1">
    <source>
        <dbReference type="SAM" id="MobiDB-lite"/>
    </source>
</evidence>
<dbReference type="Pfam" id="PF01757">
    <property type="entry name" value="Acyl_transf_3"/>
    <property type="match status" value="1"/>
</dbReference>
<keyword evidence="2" id="KW-1133">Transmembrane helix</keyword>
<dbReference type="GO" id="GO:0016747">
    <property type="term" value="F:acyltransferase activity, transferring groups other than amino-acyl groups"/>
    <property type="evidence" value="ECO:0007669"/>
    <property type="project" value="InterPro"/>
</dbReference>
<dbReference type="InterPro" id="IPR002656">
    <property type="entry name" value="Acyl_transf_3_dom"/>
</dbReference>
<dbReference type="EMBL" id="JADGJQ010000007">
    <property type="protein sequence ID" value="KAJ3183059.1"/>
    <property type="molecule type" value="Genomic_DNA"/>
</dbReference>
<sequence length="707" mass="78575">MASAQTHPTPGAVAGPIVHTPNSAAPAAAAPAAEEKVVVQVDADVAAAPVKPVRKNPVFFNVYCLTGLRGVAALGVIAGHLTGGTGAHTYLGDWEELQEMGNVAVLFFFVLSAFLLTVRALTERQRPADAKYVNWSQNGILIPWISVRWIKYLIRRSFRILPLYWVFLVLIAAISWLHTAYGDLRNYVPFGWGKVLPYAFFYDVNSIFWTIPPEFEYYLVMPCYISLYEMAERKDKLGVWTMGINENPPGYPYGLGSAEISMQKYYRKGIHNKIVQSYYRFGRRVVLLVALTLLNVFIVPIFWSARGAINYYHIPAFMPRFWFGSLAAFIYHMFAQYGYVIYESNPKKPNINQKFSALASRWISLFSDLSLWLLVVGLLLSFPYYSRLLLHKQVPRTPLTYYADHMGLWPVVGSAVLLFLVSAAARDRSFARFFSWSFFTFAGEISFPIYMGHPAAIHLTQSQQIEGIDGVLFTYVMSIILATALHYSVEKPVSLAAGRLAKWVQAKYFNKEPKLPIDVDKHDELAAQRYTEMGLKPLSRDATSFSDDKRASMFSPTPVTVIHASKSAAAGRGGGPMFQIVGPADSQPIQEEASVSHDHTLENNQHAETGPDEDLPLASLAIQRGATPVPSVTGHSHFDQANTQTNRFSRGGFASPVHLSPPMAAYQHHPGIATAVAQSPQAHRPYSSFPSPAVQHGAADPRFPFPS</sequence>
<dbReference type="GO" id="GO:0016020">
    <property type="term" value="C:membrane"/>
    <property type="evidence" value="ECO:0007669"/>
    <property type="project" value="TreeGrafter"/>
</dbReference>
<keyword evidence="5" id="KW-1185">Reference proteome</keyword>
<gene>
    <name evidence="4" type="ORF">HDU87_007481</name>
</gene>
<feature type="transmembrane region" description="Helical" evidence="2">
    <location>
        <begin position="158"/>
        <end position="178"/>
    </location>
</feature>